<evidence type="ECO:0000256" key="1">
    <source>
        <dbReference type="ARBA" id="ARBA00023015"/>
    </source>
</evidence>
<dbReference type="InterPro" id="IPR029442">
    <property type="entry name" value="GyrI-like"/>
</dbReference>
<dbReference type="InterPro" id="IPR018062">
    <property type="entry name" value="HTH_AraC-typ_CS"/>
</dbReference>
<dbReference type="Pfam" id="PF06445">
    <property type="entry name" value="GyrI-like"/>
    <property type="match status" value="1"/>
</dbReference>
<gene>
    <name evidence="5" type="ORF">Q0590_06520</name>
</gene>
<keyword evidence="6" id="KW-1185">Reference proteome</keyword>
<dbReference type="Gene3D" id="3.20.80.10">
    <property type="entry name" value="Regulatory factor, effector binding domain"/>
    <property type="match status" value="1"/>
</dbReference>
<keyword evidence="2" id="KW-0238">DNA-binding</keyword>
<evidence type="ECO:0000313" key="5">
    <source>
        <dbReference type="EMBL" id="MDO1445897.1"/>
    </source>
</evidence>
<evidence type="ECO:0000256" key="3">
    <source>
        <dbReference type="ARBA" id="ARBA00023163"/>
    </source>
</evidence>
<dbReference type="InterPro" id="IPR018060">
    <property type="entry name" value="HTH_AraC"/>
</dbReference>
<name>A0ABT8R1C5_9BACT</name>
<keyword evidence="3" id="KW-0804">Transcription</keyword>
<dbReference type="PANTHER" id="PTHR40055:SF1">
    <property type="entry name" value="TRANSCRIPTIONAL REGULATOR YGIV-RELATED"/>
    <property type="match status" value="1"/>
</dbReference>
<dbReference type="SUPFAM" id="SSF46689">
    <property type="entry name" value="Homeodomain-like"/>
    <property type="match status" value="2"/>
</dbReference>
<dbReference type="PROSITE" id="PS00041">
    <property type="entry name" value="HTH_ARAC_FAMILY_1"/>
    <property type="match status" value="1"/>
</dbReference>
<dbReference type="InterPro" id="IPR050908">
    <property type="entry name" value="SmbC-like"/>
</dbReference>
<evidence type="ECO:0000259" key="4">
    <source>
        <dbReference type="PROSITE" id="PS01124"/>
    </source>
</evidence>
<dbReference type="SMART" id="SM00342">
    <property type="entry name" value="HTH_ARAC"/>
    <property type="match status" value="1"/>
</dbReference>
<dbReference type="EMBL" id="JAUKPO010000002">
    <property type="protein sequence ID" value="MDO1445897.1"/>
    <property type="molecule type" value="Genomic_DNA"/>
</dbReference>
<accession>A0ABT8R1C5</accession>
<dbReference type="SMART" id="SM00871">
    <property type="entry name" value="AraC_E_bind"/>
    <property type="match status" value="1"/>
</dbReference>
<dbReference type="Proteomes" id="UP001168528">
    <property type="component" value="Unassembled WGS sequence"/>
</dbReference>
<dbReference type="Pfam" id="PF12833">
    <property type="entry name" value="HTH_18"/>
    <property type="match status" value="1"/>
</dbReference>
<dbReference type="PROSITE" id="PS01124">
    <property type="entry name" value="HTH_ARAC_FAMILY_2"/>
    <property type="match status" value="1"/>
</dbReference>
<dbReference type="InterPro" id="IPR009057">
    <property type="entry name" value="Homeodomain-like_sf"/>
</dbReference>
<comment type="caution">
    <text evidence="5">The sequence shown here is derived from an EMBL/GenBank/DDBJ whole genome shotgun (WGS) entry which is preliminary data.</text>
</comment>
<dbReference type="InterPro" id="IPR010499">
    <property type="entry name" value="AraC_E-bd"/>
</dbReference>
<dbReference type="RefSeq" id="WP_302036695.1">
    <property type="nucleotide sequence ID" value="NZ_JAUKPO010000002.1"/>
</dbReference>
<protein>
    <submittedName>
        <fullName evidence="5">AraC family transcriptional regulator</fullName>
    </submittedName>
</protein>
<reference evidence="5" key="1">
    <citation type="submission" date="2023-07" db="EMBL/GenBank/DDBJ databases">
        <title>The genome sequence of Rhodocytophaga aerolata KACC 12507.</title>
        <authorList>
            <person name="Zhang X."/>
        </authorList>
    </citation>
    <scope>NUCLEOTIDE SEQUENCE</scope>
    <source>
        <strain evidence="5">KACC 12507</strain>
    </source>
</reference>
<proteinExistence type="predicted"/>
<sequence length="295" mass="33525">MRLHLDREVSLEELAENANFSKFHFHRLFKAVTGIPPNEYKMQLRIGRAQFRLLNSSVIPITELAYYVGYSDVASFSKSFKRINKQSPTQWREHHLNKNSKIGQYNSKLGQLLKAKDGYFAPIENNQIQKSMEQNKVVNIEVKELALLPVVYVRNHSIHVHDSEGFGSMFSTLMKWAAARGLVNFPTTKALTVYRSMPDANGKVQADVCLSVPKEIDGEGIIGKSIIPGGKYVVLHKEGTLEDCFTAWDYLYNEWFPSSGYQPDSRGVYLNHLNDAKTHPEGLHIFDMCISVKSL</sequence>
<organism evidence="5 6">
    <name type="scientific">Rhodocytophaga aerolata</name>
    <dbReference type="NCBI Taxonomy" id="455078"/>
    <lineage>
        <taxon>Bacteria</taxon>
        <taxon>Pseudomonadati</taxon>
        <taxon>Bacteroidota</taxon>
        <taxon>Cytophagia</taxon>
        <taxon>Cytophagales</taxon>
        <taxon>Rhodocytophagaceae</taxon>
        <taxon>Rhodocytophaga</taxon>
    </lineage>
</organism>
<evidence type="ECO:0000256" key="2">
    <source>
        <dbReference type="ARBA" id="ARBA00023125"/>
    </source>
</evidence>
<dbReference type="InterPro" id="IPR011256">
    <property type="entry name" value="Reg_factor_effector_dom_sf"/>
</dbReference>
<keyword evidence="1" id="KW-0805">Transcription regulation</keyword>
<dbReference type="PANTHER" id="PTHR40055">
    <property type="entry name" value="TRANSCRIPTIONAL REGULATOR YGIV-RELATED"/>
    <property type="match status" value="1"/>
</dbReference>
<evidence type="ECO:0000313" key="6">
    <source>
        <dbReference type="Proteomes" id="UP001168528"/>
    </source>
</evidence>
<feature type="domain" description="HTH araC/xylS-type" evidence="4">
    <location>
        <begin position="1"/>
        <end position="94"/>
    </location>
</feature>
<dbReference type="SUPFAM" id="SSF55136">
    <property type="entry name" value="Probable bacterial effector-binding domain"/>
    <property type="match status" value="1"/>
</dbReference>
<dbReference type="Gene3D" id="1.10.10.60">
    <property type="entry name" value="Homeodomain-like"/>
    <property type="match status" value="2"/>
</dbReference>